<sequence length="126" mass="14803">MEDIELEALNQFEKRLYDDEYRSVVNQAFTSIYNAYLEHRNPSTLQPAQRARSVISQKRLRSNEVTIATEPSRKRYRSLRCAQQKQDTHRNTQDQGDNFRGTLNQHTKSRNTFQLAILARNTQSSL</sequence>
<organism evidence="2 3">
    <name type="scientific">Aspergillus uvarum CBS 121591</name>
    <dbReference type="NCBI Taxonomy" id="1448315"/>
    <lineage>
        <taxon>Eukaryota</taxon>
        <taxon>Fungi</taxon>
        <taxon>Dikarya</taxon>
        <taxon>Ascomycota</taxon>
        <taxon>Pezizomycotina</taxon>
        <taxon>Eurotiomycetes</taxon>
        <taxon>Eurotiomycetidae</taxon>
        <taxon>Eurotiales</taxon>
        <taxon>Aspergillaceae</taxon>
        <taxon>Aspergillus</taxon>
        <taxon>Aspergillus subgen. Circumdati</taxon>
    </lineage>
</organism>
<dbReference type="AlphaFoldDB" id="A0A319C6C5"/>
<dbReference type="GeneID" id="37144414"/>
<gene>
    <name evidence="2" type="ORF">BO82DRAFT_94219</name>
</gene>
<dbReference type="RefSeq" id="XP_025491576.1">
    <property type="nucleotide sequence ID" value="XM_025641672.1"/>
</dbReference>
<feature type="region of interest" description="Disordered" evidence="1">
    <location>
        <begin position="65"/>
        <end position="106"/>
    </location>
</feature>
<name>A0A319C6C5_9EURO</name>
<accession>A0A319C6C5</accession>
<dbReference type="Proteomes" id="UP000248340">
    <property type="component" value="Unassembled WGS sequence"/>
</dbReference>
<evidence type="ECO:0000313" key="2">
    <source>
        <dbReference type="EMBL" id="PYH81376.1"/>
    </source>
</evidence>
<feature type="compositionally biased region" description="Polar residues" evidence="1">
    <location>
        <begin position="93"/>
        <end position="106"/>
    </location>
</feature>
<keyword evidence="3" id="KW-1185">Reference proteome</keyword>
<proteinExistence type="predicted"/>
<reference evidence="2 3" key="1">
    <citation type="submission" date="2016-12" db="EMBL/GenBank/DDBJ databases">
        <title>The genomes of Aspergillus section Nigri reveals drivers in fungal speciation.</title>
        <authorList>
            <consortium name="DOE Joint Genome Institute"/>
            <person name="Vesth T.C."/>
            <person name="Nybo J."/>
            <person name="Theobald S."/>
            <person name="Brandl J."/>
            <person name="Frisvad J.C."/>
            <person name="Nielsen K.F."/>
            <person name="Lyhne E.K."/>
            <person name="Kogle M.E."/>
            <person name="Kuo A."/>
            <person name="Riley R."/>
            <person name="Clum A."/>
            <person name="Nolan M."/>
            <person name="Lipzen A."/>
            <person name="Salamov A."/>
            <person name="Henrissat B."/>
            <person name="Wiebenga A."/>
            <person name="De Vries R.P."/>
            <person name="Grigoriev I.V."/>
            <person name="Mortensen U.H."/>
            <person name="Andersen M.R."/>
            <person name="Baker S.E."/>
        </authorList>
    </citation>
    <scope>NUCLEOTIDE SEQUENCE [LARGE SCALE GENOMIC DNA]</scope>
    <source>
        <strain evidence="2 3">CBS 121591</strain>
    </source>
</reference>
<protein>
    <submittedName>
        <fullName evidence="2">Uncharacterized protein</fullName>
    </submittedName>
</protein>
<dbReference type="EMBL" id="KZ821703">
    <property type="protein sequence ID" value="PYH81376.1"/>
    <property type="molecule type" value="Genomic_DNA"/>
</dbReference>
<evidence type="ECO:0000313" key="3">
    <source>
        <dbReference type="Proteomes" id="UP000248340"/>
    </source>
</evidence>
<evidence type="ECO:0000256" key="1">
    <source>
        <dbReference type="SAM" id="MobiDB-lite"/>
    </source>
</evidence>
<dbReference type="VEuPathDB" id="FungiDB:BO82DRAFT_94219"/>